<evidence type="ECO:0008006" key="4">
    <source>
        <dbReference type="Google" id="ProtNLM"/>
    </source>
</evidence>
<feature type="region of interest" description="Disordered" evidence="1">
    <location>
        <begin position="308"/>
        <end position="344"/>
    </location>
</feature>
<dbReference type="GeneID" id="8102489"/>
<dbReference type="InParanoid" id="B8LTR8"/>
<dbReference type="VEuPathDB" id="FungiDB:TSTA_070690"/>
<keyword evidence="3" id="KW-1185">Reference proteome</keyword>
<dbReference type="RefSeq" id="XP_002341047.1">
    <property type="nucleotide sequence ID" value="XM_002341006.1"/>
</dbReference>
<evidence type="ECO:0000313" key="2">
    <source>
        <dbReference type="EMBL" id="EED23660.1"/>
    </source>
</evidence>
<gene>
    <name evidence="2" type="ORF">TSTA_070690</name>
</gene>
<dbReference type="EMBL" id="EQ962652">
    <property type="protein sequence ID" value="EED23660.1"/>
    <property type="molecule type" value="Genomic_DNA"/>
</dbReference>
<protein>
    <recommendedName>
        <fullName evidence="4">Peroxin 20</fullName>
    </recommendedName>
</protein>
<dbReference type="PhylomeDB" id="B8LTR8"/>
<dbReference type="eggNOG" id="ENOG502S3XI">
    <property type="taxonomic scope" value="Eukaryota"/>
</dbReference>
<dbReference type="Gene3D" id="6.10.280.230">
    <property type="match status" value="1"/>
</dbReference>
<sequence length="344" mass="37837">MADALCGPSNALQNFQKHTAVDRTLQQDRIVNRHPSAQGFRSQHHNAAVLDPEFEAFENNLAGNAVPQLRPGGPAFGAPIHSQPVPAFAATDGGHWASDFQKLQVSGPSTNIQQGHIMSNQAFRPATINGWQNEFMQHQQHQPQQNSQPQFRQGPMTSFQPSFMPNYQGMNGMVAPAPPDQGSLQTTSTVPAVFDESAFEAAFNQAQADMHEHEMAVSEQHQVLGEDIQSKEVELTVEAESTEQIRIGSDLIGVTDETPAQGRKEDPDELAKTAGHLLDSVSHDTSQKFKESSFLALMRRIRDREVQIEGDEFREIQQPLHPGGKDYPGKRKAGGSAPNQLRPE</sequence>
<proteinExistence type="predicted"/>
<dbReference type="Proteomes" id="UP000001745">
    <property type="component" value="Unassembled WGS sequence"/>
</dbReference>
<accession>B8LTR8</accession>
<feature type="region of interest" description="Disordered" evidence="1">
    <location>
        <begin position="136"/>
        <end position="158"/>
    </location>
</feature>
<evidence type="ECO:0000256" key="1">
    <source>
        <dbReference type="SAM" id="MobiDB-lite"/>
    </source>
</evidence>
<reference evidence="3" key="1">
    <citation type="journal article" date="2015" name="Genome Announc.">
        <title>Genome sequence of the AIDS-associated pathogen Penicillium marneffei (ATCC18224) and its near taxonomic relative Talaromyces stipitatus (ATCC10500).</title>
        <authorList>
            <person name="Nierman W.C."/>
            <person name="Fedorova-Abrams N.D."/>
            <person name="Andrianopoulos A."/>
        </authorList>
    </citation>
    <scope>NUCLEOTIDE SEQUENCE [LARGE SCALE GENOMIC DNA]</scope>
    <source>
        <strain evidence="3">ATCC 10500 / CBS 375.48 / QM 6759 / NRRL 1006</strain>
    </source>
</reference>
<evidence type="ECO:0000313" key="3">
    <source>
        <dbReference type="Proteomes" id="UP000001745"/>
    </source>
</evidence>
<dbReference type="AlphaFoldDB" id="B8LTR8"/>
<dbReference type="OrthoDB" id="5407351at2759"/>
<dbReference type="STRING" id="441959.B8LTR8"/>
<dbReference type="OMA" id="SGEKWQN"/>
<name>B8LTR8_TALSN</name>
<feature type="compositionally biased region" description="Low complexity" evidence="1">
    <location>
        <begin position="136"/>
        <end position="153"/>
    </location>
</feature>
<organism evidence="2 3">
    <name type="scientific">Talaromyces stipitatus (strain ATCC 10500 / CBS 375.48 / QM 6759 / NRRL 1006)</name>
    <name type="common">Penicillium stipitatum</name>
    <dbReference type="NCBI Taxonomy" id="441959"/>
    <lineage>
        <taxon>Eukaryota</taxon>
        <taxon>Fungi</taxon>
        <taxon>Dikarya</taxon>
        <taxon>Ascomycota</taxon>
        <taxon>Pezizomycotina</taxon>
        <taxon>Eurotiomycetes</taxon>
        <taxon>Eurotiomycetidae</taxon>
        <taxon>Eurotiales</taxon>
        <taxon>Trichocomaceae</taxon>
        <taxon>Talaromyces</taxon>
        <taxon>Talaromyces sect. Talaromyces</taxon>
    </lineage>
</organism>